<dbReference type="Gene3D" id="3.10.450.360">
    <property type="match status" value="1"/>
</dbReference>
<name>A0A5P8E6X0_9BACT</name>
<evidence type="ECO:0000313" key="3">
    <source>
        <dbReference type="EMBL" id="QFQ12686.1"/>
    </source>
</evidence>
<gene>
    <name evidence="3" type="ORF">C7Y71_006450</name>
</gene>
<dbReference type="EMBL" id="CP033459">
    <property type="protein sequence ID" value="QFQ12686.1"/>
    <property type="molecule type" value="Genomic_DNA"/>
</dbReference>
<dbReference type="PROSITE" id="PS51257">
    <property type="entry name" value="PROKAR_LIPOPROTEIN"/>
    <property type="match status" value="1"/>
</dbReference>
<evidence type="ECO:0000313" key="4">
    <source>
        <dbReference type="Proteomes" id="UP000249375"/>
    </source>
</evidence>
<evidence type="ECO:0000259" key="2">
    <source>
        <dbReference type="Pfam" id="PF11396"/>
    </source>
</evidence>
<dbReference type="RefSeq" id="WP_111899002.1">
    <property type="nucleotide sequence ID" value="NZ_CP033459.1"/>
</dbReference>
<protein>
    <recommendedName>
        <fullName evidence="2">Putative beta-lactamase-inhibitor-like PepSY-like domain-containing protein</fullName>
    </recommendedName>
</protein>
<sequence>MKKIFSLMAFCLCLSTFSFYSCNDDNDDMVGPEVDAAVATFQAKYPTCKVAKWEWESGYLKAEFIKDSREAEAYFNTDGTWVRTVTELLPIDLPQAAIDYINTNYPDRRTRDVDLVETPENSMYLVELEKSKTADIYLRFATDGTLL</sequence>
<evidence type="ECO:0000256" key="1">
    <source>
        <dbReference type="SAM" id="SignalP"/>
    </source>
</evidence>
<accession>A0A5P8E6X0</accession>
<feature type="chain" id="PRO_5024426677" description="Putative beta-lactamase-inhibitor-like PepSY-like domain-containing protein" evidence="1">
    <location>
        <begin position="21"/>
        <end position="147"/>
    </location>
</feature>
<dbReference type="OrthoDB" id="799540at2"/>
<dbReference type="KEGG" id="alq:C7Y71_006450"/>
<proteinExistence type="predicted"/>
<dbReference type="AlphaFoldDB" id="A0A5P8E6X0"/>
<feature type="domain" description="Putative beta-lactamase-inhibitor-like PepSY-like" evidence="2">
    <location>
        <begin position="62"/>
        <end position="147"/>
    </location>
</feature>
<feature type="signal peptide" evidence="1">
    <location>
        <begin position="1"/>
        <end position="20"/>
    </location>
</feature>
<dbReference type="SUPFAM" id="SSF160574">
    <property type="entry name" value="BT0923-like"/>
    <property type="match status" value="1"/>
</dbReference>
<reference evidence="3 4" key="1">
    <citation type="submission" date="2018-11" db="EMBL/GenBank/DDBJ databases">
        <authorList>
            <person name="Na S.W."/>
            <person name="Baik M."/>
        </authorList>
    </citation>
    <scope>NUCLEOTIDE SEQUENCE [LARGE SCALE GENOMIC DNA]</scope>
    <source>
        <strain evidence="3 4">E39</strain>
    </source>
</reference>
<dbReference type="Proteomes" id="UP000249375">
    <property type="component" value="Chromosome"/>
</dbReference>
<organism evidence="3 4">
    <name type="scientific">Pseudoprevotella muciniphila</name>
    <dbReference type="NCBI Taxonomy" id="2133944"/>
    <lineage>
        <taxon>Bacteria</taxon>
        <taxon>Pseudomonadati</taxon>
        <taxon>Bacteroidota</taxon>
        <taxon>Bacteroidia</taxon>
        <taxon>Bacteroidales</taxon>
        <taxon>Prevotellaceae</taxon>
        <taxon>Pseudoprevotella</taxon>
    </lineage>
</organism>
<keyword evidence="4" id="KW-1185">Reference proteome</keyword>
<dbReference type="Pfam" id="PF11396">
    <property type="entry name" value="PepSY_like"/>
    <property type="match status" value="1"/>
</dbReference>
<keyword evidence="1" id="KW-0732">Signal</keyword>
<dbReference type="InterPro" id="IPR021533">
    <property type="entry name" value="PepSY-like"/>
</dbReference>